<gene>
    <name evidence="5 8" type="primary">trpD</name>
    <name evidence="8" type="ORF">GCM10009836_14660</name>
</gene>
<dbReference type="PANTHER" id="PTHR43285:SF2">
    <property type="entry name" value="ANTHRANILATE PHOSPHORIBOSYLTRANSFERASE"/>
    <property type="match status" value="1"/>
</dbReference>
<keyword evidence="3 5" id="KW-0822">Tryptophan biosynthesis</keyword>
<sequence length="354" mass="35236">MSAGQAGRTAQTWPDLLGRLIAREDLAAADTSWVMDSVLSGEATPAQLAGFLVALRAKGETPAEITGLAAAMLEHANRVTVAGRAVDVVGTGGDQANTVNISTMAAIVVAAAGVPVVKHGNRAASSASGAADVLEALGVVIDLPPAAVADCVAEAGIAFCFAPVFHPSFRHAGPVRRELGVPTAMNILGPLTNPAQPSAGLVGCADARLAPLIAAVLAGRGSSALVVRGEDGLDELTTTAPSRVWIAGSGAVRETTVDPLSLGIPRATREDLRGGDAQANAAVARDLVAGKTGPVRDAVLLNAAGALAAFGGPVGEDLDGALSAGLTRAAEAVDSGAAASLLTRWSEVSIRLAP</sequence>
<evidence type="ECO:0000256" key="2">
    <source>
        <dbReference type="ARBA" id="ARBA00022679"/>
    </source>
</evidence>
<keyword evidence="5" id="KW-0460">Magnesium</keyword>
<comment type="catalytic activity">
    <reaction evidence="5">
        <text>N-(5-phospho-beta-D-ribosyl)anthranilate + diphosphate = 5-phospho-alpha-D-ribose 1-diphosphate + anthranilate</text>
        <dbReference type="Rhea" id="RHEA:11768"/>
        <dbReference type="ChEBI" id="CHEBI:16567"/>
        <dbReference type="ChEBI" id="CHEBI:18277"/>
        <dbReference type="ChEBI" id="CHEBI:33019"/>
        <dbReference type="ChEBI" id="CHEBI:58017"/>
        <dbReference type="EC" id="2.4.2.18"/>
    </reaction>
</comment>
<evidence type="ECO:0000256" key="4">
    <source>
        <dbReference type="ARBA" id="ARBA00023141"/>
    </source>
</evidence>
<dbReference type="RefSeq" id="WP_344413787.1">
    <property type="nucleotide sequence ID" value="NZ_BAAAQK010000004.1"/>
</dbReference>
<feature type="binding site" evidence="5">
    <location>
        <position position="176"/>
    </location>
    <ligand>
        <name>anthranilate</name>
        <dbReference type="ChEBI" id="CHEBI:16567"/>
        <label>2</label>
    </ligand>
</feature>
<feature type="domain" description="Glycosyl transferase family 3" evidence="6">
    <location>
        <begin position="84"/>
        <end position="338"/>
    </location>
</feature>
<feature type="binding site" evidence="5">
    <location>
        <position position="90"/>
    </location>
    <ligand>
        <name>5-phospho-alpha-D-ribose 1-diphosphate</name>
        <dbReference type="ChEBI" id="CHEBI:58017"/>
    </ligand>
</feature>
<keyword evidence="5" id="KW-0028">Amino-acid biosynthesis</keyword>
<reference evidence="8 9" key="1">
    <citation type="journal article" date="2019" name="Int. J. Syst. Evol. Microbiol.">
        <title>The Global Catalogue of Microorganisms (GCM) 10K type strain sequencing project: providing services to taxonomists for standard genome sequencing and annotation.</title>
        <authorList>
            <consortium name="The Broad Institute Genomics Platform"/>
            <consortium name="The Broad Institute Genome Sequencing Center for Infectious Disease"/>
            <person name="Wu L."/>
            <person name="Ma J."/>
        </authorList>
    </citation>
    <scope>NUCLEOTIDE SEQUENCE [LARGE SCALE GENOMIC DNA]</scope>
    <source>
        <strain evidence="8 9">JCM 16009</strain>
    </source>
</reference>
<evidence type="ECO:0000313" key="9">
    <source>
        <dbReference type="Proteomes" id="UP001500449"/>
    </source>
</evidence>
<dbReference type="PANTHER" id="PTHR43285">
    <property type="entry name" value="ANTHRANILATE PHOSPHORIBOSYLTRANSFERASE"/>
    <property type="match status" value="1"/>
</dbReference>
<feature type="binding site" evidence="5">
    <location>
        <position position="121"/>
    </location>
    <ligand>
        <name>anthranilate</name>
        <dbReference type="ChEBI" id="CHEBI:16567"/>
        <label>1</label>
    </ligand>
</feature>
<evidence type="ECO:0000259" key="6">
    <source>
        <dbReference type="Pfam" id="PF00591"/>
    </source>
</evidence>
<feature type="binding site" evidence="5">
    <location>
        <begin position="118"/>
        <end position="126"/>
    </location>
    <ligand>
        <name>5-phospho-alpha-D-ribose 1-diphosphate</name>
        <dbReference type="ChEBI" id="CHEBI:58017"/>
    </ligand>
</feature>
<comment type="similarity">
    <text evidence="5">Belongs to the anthranilate phosphoribosyltransferase family.</text>
</comment>
<dbReference type="InterPro" id="IPR035902">
    <property type="entry name" value="Nuc_phospho_transferase"/>
</dbReference>
<keyword evidence="4 5" id="KW-0057">Aromatic amino acid biosynthesis</keyword>
<keyword evidence="5" id="KW-0479">Metal-binding</keyword>
<comment type="subunit">
    <text evidence="5">Homodimer.</text>
</comment>
<accession>A0ABN2MTM7</accession>
<dbReference type="EMBL" id="BAAAQK010000004">
    <property type="protein sequence ID" value="GAA1837113.1"/>
    <property type="molecule type" value="Genomic_DNA"/>
</dbReference>
<feature type="binding site" evidence="5">
    <location>
        <position position="235"/>
    </location>
    <ligand>
        <name>Mg(2+)</name>
        <dbReference type="ChEBI" id="CHEBI:18420"/>
        <label>1</label>
    </ligand>
</feature>
<dbReference type="SUPFAM" id="SSF47648">
    <property type="entry name" value="Nucleoside phosphorylase/phosphoribosyltransferase N-terminal domain"/>
    <property type="match status" value="1"/>
</dbReference>
<dbReference type="GO" id="GO:0016757">
    <property type="term" value="F:glycosyltransferase activity"/>
    <property type="evidence" value="ECO:0007669"/>
    <property type="project" value="UniProtKB-KW"/>
</dbReference>
<dbReference type="Gene3D" id="1.20.970.10">
    <property type="entry name" value="Transferase, Pyrimidine Nucleoside Phosphorylase, Chain C"/>
    <property type="match status" value="1"/>
</dbReference>
<dbReference type="InterPro" id="IPR000312">
    <property type="entry name" value="Glycosyl_Trfase_fam3"/>
</dbReference>
<protein>
    <recommendedName>
        <fullName evidence="5">Anthranilate phosphoribosyltransferase</fullName>
        <ecNumber evidence="5">2.4.2.18</ecNumber>
    </recommendedName>
</protein>
<keyword evidence="2 5" id="KW-0808">Transferase</keyword>
<dbReference type="InterPro" id="IPR005940">
    <property type="entry name" value="Anthranilate_Pribosyl_Tfrase"/>
</dbReference>
<dbReference type="NCBIfam" id="TIGR01245">
    <property type="entry name" value="trpD"/>
    <property type="match status" value="1"/>
</dbReference>
<dbReference type="InterPro" id="IPR036320">
    <property type="entry name" value="Glycosyl_Trfase_fam3_N_dom_sf"/>
</dbReference>
<dbReference type="EC" id="2.4.2.18" evidence="5"/>
<evidence type="ECO:0000259" key="7">
    <source>
        <dbReference type="Pfam" id="PF02885"/>
    </source>
</evidence>
<dbReference type="Pfam" id="PF02885">
    <property type="entry name" value="Glycos_trans_3N"/>
    <property type="match status" value="1"/>
</dbReference>
<evidence type="ECO:0000256" key="5">
    <source>
        <dbReference type="HAMAP-Rule" id="MF_00211"/>
    </source>
</evidence>
<feature type="binding site" evidence="5">
    <location>
        <position position="102"/>
    </location>
    <ligand>
        <name>Mg(2+)</name>
        <dbReference type="ChEBI" id="CHEBI:18420"/>
        <label>1</label>
    </ligand>
</feature>
<evidence type="ECO:0000256" key="1">
    <source>
        <dbReference type="ARBA" id="ARBA00022676"/>
    </source>
</evidence>
<feature type="domain" description="Glycosyl transferase family 3 N-terminal" evidence="7">
    <location>
        <begin position="15"/>
        <end position="76"/>
    </location>
</feature>
<comment type="function">
    <text evidence="5">Catalyzes the transfer of the phosphoribosyl group of 5-phosphorylribose-1-pyrophosphate (PRPP) to anthranilate to yield N-(5'-phosphoribosyl)-anthranilate (PRA).</text>
</comment>
<dbReference type="HAMAP" id="MF_00211">
    <property type="entry name" value="TrpD"/>
    <property type="match status" value="1"/>
</dbReference>
<dbReference type="InterPro" id="IPR017459">
    <property type="entry name" value="Glycosyl_Trfase_fam3_N_dom"/>
</dbReference>
<evidence type="ECO:0000256" key="3">
    <source>
        <dbReference type="ARBA" id="ARBA00022822"/>
    </source>
</evidence>
<feature type="binding site" evidence="5">
    <location>
        <position position="235"/>
    </location>
    <ligand>
        <name>Mg(2+)</name>
        <dbReference type="ChEBI" id="CHEBI:18420"/>
        <label>2</label>
    </ligand>
</feature>
<feature type="binding site" evidence="5">
    <location>
        <position position="130"/>
    </location>
    <ligand>
        <name>5-phospho-alpha-D-ribose 1-diphosphate</name>
        <dbReference type="ChEBI" id="CHEBI:58017"/>
    </ligand>
</feature>
<feature type="binding site" evidence="5">
    <location>
        <position position="90"/>
    </location>
    <ligand>
        <name>anthranilate</name>
        <dbReference type="ChEBI" id="CHEBI:16567"/>
        <label>1</label>
    </ligand>
</feature>
<organism evidence="8 9">
    <name type="scientific">Pseudonocardia ailaonensis</name>
    <dbReference type="NCBI Taxonomy" id="367279"/>
    <lineage>
        <taxon>Bacteria</taxon>
        <taxon>Bacillati</taxon>
        <taxon>Actinomycetota</taxon>
        <taxon>Actinomycetes</taxon>
        <taxon>Pseudonocardiales</taxon>
        <taxon>Pseudonocardiaceae</taxon>
        <taxon>Pseudonocardia</taxon>
    </lineage>
</organism>
<feature type="binding site" evidence="5">
    <location>
        <position position="234"/>
    </location>
    <ligand>
        <name>Mg(2+)</name>
        <dbReference type="ChEBI" id="CHEBI:18420"/>
        <label>2</label>
    </ligand>
</feature>
<name>A0ABN2MTM7_9PSEU</name>
<evidence type="ECO:0000313" key="8">
    <source>
        <dbReference type="EMBL" id="GAA1837113.1"/>
    </source>
</evidence>
<keyword evidence="1 5" id="KW-0328">Glycosyltransferase</keyword>
<dbReference type="Gene3D" id="3.40.1030.10">
    <property type="entry name" value="Nucleoside phosphorylase/phosphoribosyltransferase catalytic domain"/>
    <property type="match status" value="1"/>
</dbReference>
<comment type="pathway">
    <text evidence="5">Amino-acid biosynthesis; L-tryptophan biosynthesis; L-tryptophan from chorismate: step 2/5.</text>
</comment>
<comment type="caution">
    <text evidence="8">The sequence shown here is derived from an EMBL/GenBank/DDBJ whole genome shotgun (WGS) entry which is preliminary data.</text>
</comment>
<proteinExistence type="inferred from homology"/>
<comment type="caution">
    <text evidence="5">Lacks conserved residue(s) required for the propagation of feature annotation.</text>
</comment>
<feature type="binding site" evidence="5">
    <location>
        <position position="98"/>
    </location>
    <ligand>
        <name>5-phospho-alpha-D-ribose 1-diphosphate</name>
        <dbReference type="ChEBI" id="CHEBI:58017"/>
    </ligand>
</feature>
<feature type="binding site" evidence="5">
    <location>
        <begin position="100"/>
        <end position="103"/>
    </location>
    <ligand>
        <name>5-phospho-alpha-D-ribose 1-diphosphate</name>
        <dbReference type="ChEBI" id="CHEBI:58017"/>
    </ligand>
</feature>
<dbReference type="SUPFAM" id="SSF52418">
    <property type="entry name" value="Nucleoside phosphorylase/phosphoribosyltransferase catalytic domain"/>
    <property type="match status" value="1"/>
</dbReference>
<dbReference type="Proteomes" id="UP001500449">
    <property type="component" value="Unassembled WGS sequence"/>
</dbReference>
<dbReference type="Pfam" id="PF00591">
    <property type="entry name" value="Glycos_transf_3"/>
    <property type="match status" value="1"/>
</dbReference>
<keyword evidence="9" id="KW-1185">Reference proteome</keyword>
<feature type="binding site" evidence="5">
    <location>
        <begin position="93"/>
        <end position="94"/>
    </location>
    <ligand>
        <name>5-phospho-alpha-D-ribose 1-diphosphate</name>
        <dbReference type="ChEBI" id="CHEBI:58017"/>
    </ligand>
</feature>
<comment type="cofactor">
    <cofactor evidence="5">
        <name>Mg(2+)</name>
        <dbReference type="ChEBI" id="CHEBI:18420"/>
    </cofactor>
    <text evidence="5">Binds 2 magnesium ions per monomer.</text>
</comment>